<dbReference type="EMBL" id="LAZR01052586">
    <property type="protein sequence ID" value="KKK82624.1"/>
    <property type="molecule type" value="Genomic_DNA"/>
</dbReference>
<dbReference type="GO" id="GO:0003676">
    <property type="term" value="F:nucleic acid binding"/>
    <property type="evidence" value="ECO:0007669"/>
    <property type="project" value="InterPro"/>
</dbReference>
<gene>
    <name evidence="2" type="ORF">LCGC14_2801530</name>
</gene>
<organism evidence="2">
    <name type="scientific">marine sediment metagenome</name>
    <dbReference type="NCBI Taxonomy" id="412755"/>
    <lineage>
        <taxon>unclassified sequences</taxon>
        <taxon>metagenomes</taxon>
        <taxon>ecological metagenomes</taxon>
    </lineage>
</organism>
<dbReference type="AlphaFoldDB" id="A0A0F9AVZ5"/>
<feature type="domain" description="HNH nuclease" evidence="1">
    <location>
        <begin position="90"/>
        <end position="143"/>
    </location>
</feature>
<reference evidence="2" key="1">
    <citation type="journal article" date="2015" name="Nature">
        <title>Complex archaea that bridge the gap between prokaryotes and eukaryotes.</title>
        <authorList>
            <person name="Spang A."/>
            <person name="Saw J.H."/>
            <person name="Jorgensen S.L."/>
            <person name="Zaremba-Niedzwiedzka K."/>
            <person name="Martijn J."/>
            <person name="Lind A.E."/>
            <person name="van Eijk R."/>
            <person name="Schleper C."/>
            <person name="Guy L."/>
            <person name="Ettema T.J."/>
        </authorList>
    </citation>
    <scope>NUCLEOTIDE SEQUENCE</scope>
</reference>
<proteinExistence type="predicted"/>
<protein>
    <recommendedName>
        <fullName evidence="1">HNH nuclease domain-containing protein</fullName>
    </recommendedName>
</protein>
<dbReference type="SMART" id="SM00507">
    <property type="entry name" value="HNHc"/>
    <property type="match status" value="1"/>
</dbReference>
<dbReference type="GO" id="GO:0004519">
    <property type="term" value="F:endonuclease activity"/>
    <property type="evidence" value="ECO:0007669"/>
    <property type="project" value="InterPro"/>
</dbReference>
<dbReference type="InterPro" id="IPR002711">
    <property type="entry name" value="HNH"/>
</dbReference>
<evidence type="ECO:0000259" key="1">
    <source>
        <dbReference type="SMART" id="SM00507"/>
    </source>
</evidence>
<name>A0A0F9AVZ5_9ZZZZ</name>
<dbReference type="GO" id="GO:0008270">
    <property type="term" value="F:zinc ion binding"/>
    <property type="evidence" value="ECO:0007669"/>
    <property type="project" value="InterPro"/>
</dbReference>
<dbReference type="CDD" id="cd00085">
    <property type="entry name" value="HNHc"/>
    <property type="match status" value="1"/>
</dbReference>
<dbReference type="Gene3D" id="1.10.30.50">
    <property type="match status" value="1"/>
</dbReference>
<comment type="caution">
    <text evidence="2">The sequence shown here is derived from an EMBL/GenBank/DDBJ whole genome shotgun (WGS) entry which is preliminary data.</text>
</comment>
<dbReference type="InterPro" id="IPR003615">
    <property type="entry name" value="HNH_nuc"/>
</dbReference>
<evidence type="ECO:0000313" key="2">
    <source>
        <dbReference type="EMBL" id="KKK82624.1"/>
    </source>
</evidence>
<dbReference type="Pfam" id="PF01844">
    <property type="entry name" value="HNH"/>
    <property type="match status" value="1"/>
</dbReference>
<accession>A0A0F9AVZ5</accession>
<sequence>MPSGSYIRTEYHREITRQSVKDFYTRNPEVKIKQSEWRKKMGIVPPSNKGLKMSDEQKEKISIARKNHFNLIGRKERRPSFHQMDSKYYKWRTLIFERDGYICQMCKKSGVRLQVDHIKSWSKYPKLRYKLSNGRALCIPCHKLTGNYGNKKK</sequence>